<dbReference type="InterPro" id="IPR000421">
    <property type="entry name" value="FA58C"/>
</dbReference>
<dbReference type="Gene3D" id="2.60.120.260">
    <property type="entry name" value="Galactose-binding domain-like"/>
    <property type="match status" value="2"/>
</dbReference>
<keyword evidence="2" id="KW-0732">Signal</keyword>
<feature type="compositionally biased region" description="Basic and acidic residues" evidence="1">
    <location>
        <begin position="1291"/>
        <end position="1307"/>
    </location>
</feature>
<dbReference type="Pfam" id="PF00395">
    <property type="entry name" value="SLH"/>
    <property type="match status" value="3"/>
</dbReference>
<dbReference type="SMART" id="SM00635">
    <property type="entry name" value="BID_2"/>
    <property type="match status" value="2"/>
</dbReference>
<evidence type="ECO:0000256" key="2">
    <source>
        <dbReference type="SAM" id="SignalP"/>
    </source>
</evidence>
<evidence type="ECO:0000256" key="1">
    <source>
        <dbReference type="SAM" id="MobiDB-lite"/>
    </source>
</evidence>
<feature type="signal peptide" evidence="2">
    <location>
        <begin position="1"/>
        <end position="38"/>
    </location>
</feature>
<organism evidence="4 5">
    <name type="scientific">Paenibacillus silvestris</name>
    <dbReference type="NCBI Taxonomy" id="2606219"/>
    <lineage>
        <taxon>Bacteria</taxon>
        <taxon>Bacillati</taxon>
        <taxon>Bacillota</taxon>
        <taxon>Bacilli</taxon>
        <taxon>Bacillales</taxon>
        <taxon>Paenibacillaceae</taxon>
        <taxon>Paenibacillus</taxon>
    </lineage>
</organism>
<keyword evidence="5" id="KW-1185">Reference proteome</keyword>
<dbReference type="SUPFAM" id="SSF48230">
    <property type="entry name" value="Chondroitin AC/alginate lyase"/>
    <property type="match status" value="1"/>
</dbReference>
<comment type="caution">
    <text evidence="4">The sequence shown here is derived from an EMBL/GenBank/DDBJ whole genome shotgun (WGS) entry which is preliminary data.</text>
</comment>
<name>A0A6L8V259_9BACL</name>
<protein>
    <recommendedName>
        <fullName evidence="3">SLH domain-containing protein</fullName>
    </recommendedName>
</protein>
<proteinExistence type="predicted"/>
<evidence type="ECO:0000259" key="3">
    <source>
        <dbReference type="PROSITE" id="PS51272"/>
    </source>
</evidence>
<feature type="compositionally biased region" description="Polar residues" evidence="1">
    <location>
        <begin position="1269"/>
        <end position="1284"/>
    </location>
</feature>
<dbReference type="InterPro" id="IPR008964">
    <property type="entry name" value="Invasin/intimin_cell_adhesion"/>
</dbReference>
<dbReference type="InterPro" id="IPR008929">
    <property type="entry name" value="Chondroitin_lyas"/>
</dbReference>
<dbReference type="InterPro" id="IPR013783">
    <property type="entry name" value="Ig-like_fold"/>
</dbReference>
<dbReference type="Gene3D" id="2.60.40.10">
    <property type="entry name" value="Immunoglobulins"/>
    <property type="match status" value="1"/>
</dbReference>
<dbReference type="GO" id="GO:0005509">
    <property type="term" value="F:calcium ion binding"/>
    <property type="evidence" value="ECO:0007669"/>
    <property type="project" value="InterPro"/>
</dbReference>
<feature type="domain" description="SLH" evidence="3">
    <location>
        <begin position="1333"/>
        <end position="1390"/>
    </location>
</feature>
<dbReference type="SUPFAM" id="SSF49313">
    <property type="entry name" value="Cadherin-like"/>
    <property type="match status" value="1"/>
</dbReference>
<sequence>MKFRSAIQRQRVGTGTRMMAAFLAVIILAYFVPVSAHAAVVPTATDTVTIMETTGSNGFTHPGVGLTKQILDNMRQQVIDQKEPWYSYYKAMTVSSNASTTVTSSNAMPTDPSKPASVEVNGKGAFVADGLKAYTQALMFYITGDEVYRANAMQIIRIWEQMDPTKYTYFTDSHIHMGIPLNRMVTAAEILRYSSTQTPALQWTAKDTDDFTNNLIVPVTETFLHGNNYFMNQHTYPLLGAMSGYIFTDNRARYNEGIEWFTVNKTAADQGINGSIKQLFRSVDTNAVTGEHLEEPVIQHVEMGRDQAHGGGDLTNAAILARLLNAQGTKVDPVDGTVSTAANAVDCFDFLDHRILKTANYFWQYMLGYETPWTPVPYKIDENGVTQGIYRVISDSYRGRMTSTQFWDIYYYYTYVKGINVAEAAPYFYEAFTKRIPSNYYYQGTLSQAWESPDGGGDFWIYTPKAAEAEGATYLPKEMTSDTIVELEDRYTSFDHHSETKQEGTTSYVEVTATSEGSTIAPLNFSYADRSTSRIIGIKFRTNGIATLDLSKERNSAPFYNVTLPNTNGEWRYMLYDMGISQVTYSQVDSVYSIMYMTVKGDGTTVDLDHFNVKAGTQLSAPSFKSGKSAATIIASIGMPISLDFSATDSNPADTVTYEMMNAPAGAKLDTSSGAFTWTPGTAGNSTVIVVASDGTSVSTKELELVVTNDRQSAVDAAIIAYNPVAGYVATSLETYQNAYNNAMAQIGTATDAEFYLKLQTLRSAVVGLQLLTPHLSDGSLDYTKMVTSTFGTSITDLIDNNDNTFSVYQLAGDLYHTIDFGSSFKVAASAFEIQARRSFPERISGLTLFGSNDGETWTRLTDGLTNNSEDLQRLNVKEAYKNTKFRFIKMQVIQPPPSTTTTPTNMLEVAEFRMYGERYETVSQIESVSLSSPQAFMNRIVPGNTINLSWKAKEPISQVTVKIGGLDAAISSTDNVNWTATLASNAVMPTGTVKFAINFKQQDGSDGDTVFLTTDNSKLFLVDDSRLLNNVTGITYLIDPTTTTGRPGNTAETLKQTNYLFDANASTSSDFRNGSNGAGGYVTFDYKQDFRALLSMVEIMARQDQVARIKGMVVQGSNDNATWTNLTSGAASTSEWQSFKISNTTPYRYIRLYNSASWFGNMAEVRFHGSVIDVNEAPIEVPDVLVNSIQISSVTNAVYVGDTLQMVALVSPVEATNPAVSWSVTSVDGQASIDPVTGVFLARSAGTVTIKATATDGSQVVGTKTVTVQSHQSNGSDTPNSPDTAAPPSREPETETTPEKEPEIKAETTFSRIIDEKTLVELIKVKLAQQDGGVPAFNDTSKHWALDTVSVFTKLGVIQGYADGSFRPDASMTRAEFATVIAKLFGLTTSTPAPLSDVKQHWASAAINALAGTGIISGYGDGTFRPDQEITRSEIIAIIAKLANLKPATTNAGFTDIDGAWNKEQINAAAQMGIIEGVSEGSFSPAKVATRAEVLTILLRVLELNSELKALLH</sequence>
<accession>A0A6L8V259</accession>
<dbReference type="RefSeq" id="WP_161407518.1">
    <property type="nucleotide sequence ID" value="NZ_WTUZ01000017.1"/>
</dbReference>
<dbReference type="PROSITE" id="PS51272">
    <property type="entry name" value="SLH"/>
    <property type="match status" value="3"/>
</dbReference>
<dbReference type="Proteomes" id="UP000481087">
    <property type="component" value="Unassembled WGS sequence"/>
</dbReference>
<evidence type="ECO:0000313" key="5">
    <source>
        <dbReference type="Proteomes" id="UP000481087"/>
    </source>
</evidence>
<feature type="chain" id="PRO_5027117363" description="SLH domain-containing protein" evidence="2">
    <location>
        <begin position="39"/>
        <end position="1514"/>
    </location>
</feature>
<dbReference type="InterPro" id="IPR008979">
    <property type="entry name" value="Galactose-bd-like_sf"/>
</dbReference>
<reference evidence="4 5" key="1">
    <citation type="submission" date="2019-12" db="EMBL/GenBank/DDBJ databases">
        <title>Paenibacillus sp. nov. sp. isolated from soil.</title>
        <authorList>
            <person name="Kim J."/>
            <person name="Jeong S.E."/>
            <person name="Jung H.S."/>
            <person name="Jeon C.O."/>
        </authorList>
    </citation>
    <scope>NUCLEOTIDE SEQUENCE [LARGE SCALE GENOMIC DNA]</scope>
    <source>
        <strain evidence="4 5">5J-6</strain>
    </source>
</reference>
<dbReference type="InterPro" id="IPR001119">
    <property type="entry name" value="SLH_dom"/>
</dbReference>
<evidence type="ECO:0000313" key="4">
    <source>
        <dbReference type="EMBL" id="MZQ83300.1"/>
    </source>
</evidence>
<feature type="region of interest" description="Disordered" evidence="1">
    <location>
        <begin position="1269"/>
        <end position="1307"/>
    </location>
</feature>
<dbReference type="InterPro" id="IPR015919">
    <property type="entry name" value="Cadherin-like_sf"/>
</dbReference>
<dbReference type="SUPFAM" id="SSF49373">
    <property type="entry name" value="Invasin/intimin cell-adhesion fragments"/>
    <property type="match status" value="1"/>
</dbReference>
<dbReference type="Gene3D" id="1.50.10.100">
    <property type="entry name" value="Chondroitin AC/alginate lyase"/>
    <property type="match status" value="1"/>
</dbReference>
<dbReference type="EMBL" id="WTUZ01000017">
    <property type="protein sequence ID" value="MZQ83300.1"/>
    <property type="molecule type" value="Genomic_DNA"/>
</dbReference>
<dbReference type="Pfam" id="PF00754">
    <property type="entry name" value="F5_F8_type_C"/>
    <property type="match status" value="1"/>
</dbReference>
<dbReference type="PANTHER" id="PTHR43308:SF5">
    <property type="entry name" value="S-LAYER PROTEIN _ PEPTIDOGLYCAN ENDO-BETA-N-ACETYLGLUCOSAMINIDASE"/>
    <property type="match status" value="1"/>
</dbReference>
<dbReference type="InterPro" id="IPR051465">
    <property type="entry name" value="Cell_Envelope_Struct_Comp"/>
</dbReference>
<dbReference type="GO" id="GO:0016020">
    <property type="term" value="C:membrane"/>
    <property type="evidence" value="ECO:0007669"/>
    <property type="project" value="InterPro"/>
</dbReference>
<dbReference type="Pfam" id="PF05345">
    <property type="entry name" value="He_PIG"/>
    <property type="match status" value="1"/>
</dbReference>
<dbReference type="SUPFAM" id="SSF49785">
    <property type="entry name" value="Galactose-binding domain-like"/>
    <property type="match status" value="2"/>
</dbReference>
<dbReference type="InterPro" id="IPR003343">
    <property type="entry name" value="Big_2"/>
</dbReference>
<dbReference type="Gene3D" id="2.60.40.1080">
    <property type="match status" value="1"/>
</dbReference>
<feature type="domain" description="SLH" evidence="3">
    <location>
        <begin position="1391"/>
        <end position="1454"/>
    </location>
</feature>
<feature type="domain" description="SLH" evidence="3">
    <location>
        <begin position="1455"/>
        <end position="1513"/>
    </location>
</feature>
<gene>
    <name evidence="4" type="ORF">GQF01_14385</name>
</gene>
<dbReference type="PANTHER" id="PTHR43308">
    <property type="entry name" value="OUTER MEMBRANE PROTEIN ALPHA-RELATED"/>
    <property type="match status" value="1"/>
</dbReference>